<proteinExistence type="inferred from homology"/>
<evidence type="ECO:0000256" key="3">
    <source>
        <dbReference type="ARBA" id="ARBA00022989"/>
    </source>
</evidence>
<gene>
    <name evidence="10" type="primary">fliO</name>
    <name evidence="10" type="ORF">WG929_09825</name>
</gene>
<feature type="signal peptide" evidence="9">
    <location>
        <begin position="1"/>
        <end position="46"/>
    </location>
</feature>
<feature type="chain" id="PRO_5047267780" description="Flagellar protein" evidence="9">
    <location>
        <begin position="47"/>
        <end position="205"/>
    </location>
</feature>
<dbReference type="PANTHER" id="PTHR38766:SF1">
    <property type="entry name" value="FLAGELLAR PROTEIN FLIO"/>
    <property type="match status" value="1"/>
</dbReference>
<keyword evidence="10" id="KW-0282">Flagellum</keyword>
<dbReference type="RefSeq" id="WP_416205900.1">
    <property type="nucleotide sequence ID" value="NZ_JBBKTX010000010.1"/>
</dbReference>
<dbReference type="PANTHER" id="PTHR38766">
    <property type="entry name" value="FLAGELLAR PROTEIN FLIO"/>
    <property type="match status" value="1"/>
</dbReference>
<dbReference type="InterPro" id="IPR022781">
    <property type="entry name" value="Flagellar_biosynth_FliO"/>
</dbReference>
<comment type="subcellular location">
    <subcellularLocation>
        <location evidence="7">Cell membrane</location>
    </subcellularLocation>
    <subcellularLocation>
        <location evidence="7">Bacterial flagellum basal body</location>
    </subcellularLocation>
</comment>
<keyword evidence="5 7" id="KW-0975">Bacterial flagellum</keyword>
<keyword evidence="3 7" id="KW-1133">Transmembrane helix</keyword>
<evidence type="ECO:0000313" key="10">
    <source>
        <dbReference type="EMBL" id="MFK4752703.1"/>
    </source>
</evidence>
<comment type="caution">
    <text evidence="10">The sequence shown here is derived from an EMBL/GenBank/DDBJ whole genome shotgun (WGS) entry which is preliminary data.</text>
</comment>
<dbReference type="InterPro" id="IPR052205">
    <property type="entry name" value="FliO/MopB"/>
</dbReference>
<keyword evidence="4 7" id="KW-0472">Membrane</keyword>
<dbReference type="EMBL" id="JBBKTX010000010">
    <property type="protein sequence ID" value="MFK4752703.1"/>
    <property type="molecule type" value="Genomic_DNA"/>
</dbReference>
<dbReference type="NCBIfam" id="TIGR03500">
    <property type="entry name" value="FliO_TIGR"/>
    <property type="match status" value="1"/>
</dbReference>
<keyword evidence="9" id="KW-0732">Signal</keyword>
<keyword evidence="11" id="KW-1185">Reference proteome</keyword>
<accession>A0ABW8NIB2</accession>
<sequence>MNVSNACARRPMWANGKKHSGGVLKHLCALTLLLAAGCMLPLSALASDAASSTAGDSVENSDSSTGIRLNPNTDNRLEITRPQTLDTGSSPMASAGKVALFLVLVLGLIVLLAWLAQQVRLRSNWGGPAHAGRGPMIRTLATQSVGIKEKIAVVQVGDKQLVLGITARQISLLTELDTPLESPPAAVPAAAPMGFAELLKKAARV</sequence>
<dbReference type="Proteomes" id="UP001620597">
    <property type="component" value="Unassembled WGS sequence"/>
</dbReference>
<protein>
    <recommendedName>
        <fullName evidence="7">Flagellar protein</fullName>
    </recommendedName>
</protein>
<comment type="similarity">
    <text evidence="6 7">Belongs to the FliO/MopB family.</text>
</comment>
<evidence type="ECO:0000256" key="1">
    <source>
        <dbReference type="ARBA" id="ARBA00022475"/>
    </source>
</evidence>
<feature type="transmembrane region" description="Helical" evidence="7">
    <location>
        <begin position="98"/>
        <end position="116"/>
    </location>
</feature>
<evidence type="ECO:0000256" key="9">
    <source>
        <dbReference type="SAM" id="SignalP"/>
    </source>
</evidence>
<keyword evidence="2 7" id="KW-0812">Transmembrane</keyword>
<reference evidence="10 11" key="1">
    <citation type="submission" date="2024-03" db="EMBL/GenBank/DDBJ databases">
        <title>High-quality draft genome sequence of Oceanobacter sp. wDCs-4.</title>
        <authorList>
            <person name="Dong C."/>
        </authorList>
    </citation>
    <scope>NUCLEOTIDE SEQUENCE [LARGE SCALE GENOMIC DNA]</scope>
    <source>
        <strain evidence="11">wDCs-4</strain>
    </source>
</reference>
<evidence type="ECO:0000256" key="5">
    <source>
        <dbReference type="ARBA" id="ARBA00023143"/>
    </source>
</evidence>
<evidence type="ECO:0000313" key="11">
    <source>
        <dbReference type="Proteomes" id="UP001620597"/>
    </source>
</evidence>
<keyword evidence="10" id="KW-0966">Cell projection</keyword>
<dbReference type="Pfam" id="PF04347">
    <property type="entry name" value="FliO"/>
    <property type="match status" value="1"/>
</dbReference>
<name>A0ABW8NIB2_9GAMM</name>
<feature type="region of interest" description="Disordered" evidence="8">
    <location>
        <begin position="53"/>
        <end position="88"/>
    </location>
</feature>
<keyword evidence="1 7" id="KW-1003">Cell membrane</keyword>
<organism evidence="10 11">
    <name type="scientific">Oceanobacter antarcticus</name>
    <dbReference type="NCBI Taxonomy" id="3133425"/>
    <lineage>
        <taxon>Bacteria</taxon>
        <taxon>Pseudomonadati</taxon>
        <taxon>Pseudomonadota</taxon>
        <taxon>Gammaproteobacteria</taxon>
        <taxon>Oceanospirillales</taxon>
        <taxon>Oceanospirillaceae</taxon>
        <taxon>Oceanobacter</taxon>
    </lineage>
</organism>
<feature type="compositionally biased region" description="Polar residues" evidence="8">
    <location>
        <begin position="58"/>
        <end position="74"/>
    </location>
</feature>
<evidence type="ECO:0000256" key="8">
    <source>
        <dbReference type="SAM" id="MobiDB-lite"/>
    </source>
</evidence>
<evidence type="ECO:0000256" key="6">
    <source>
        <dbReference type="ARBA" id="ARBA00037937"/>
    </source>
</evidence>
<evidence type="ECO:0000256" key="2">
    <source>
        <dbReference type="ARBA" id="ARBA00022692"/>
    </source>
</evidence>
<keyword evidence="10" id="KW-0969">Cilium</keyword>
<evidence type="ECO:0000256" key="4">
    <source>
        <dbReference type="ARBA" id="ARBA00023136"/>
    </source>
</evidence>
<evidence type="ECO:0000256" key="7">
    <source>
        <dbReference type="RuleBase" id="RU362064"/>
    </source>
</evidence>